<dbReference type="SUPFAM" id="SSF47576">
    <property type="entry name" value="Calponin-homology domain, CH-domain"/>
    <property type="match status" value="1"/>
</dbReference>
<dbReference type="InterPro" id="IPR058952">
    <property type="entry name" value="Ig_CFAP47"/>
</dbReference>
<keyword evidence="3" id="KW-0963">Cytoplasm</keyword>
<comment type="subcellular location">
    <subcellularLocation>
        <location evidence="1">Cell projection</location>
        <location evidence="1">Cilium</location>
    </subcellularLocation>
    <subcellularLocation>
        <location evidence="2">Cytoplasm</location>
    </subcellularLocation>
</comment>
<dbReference type="InterPro" id="IPR001715">
    <property type="entry name" value="CH_dom"/>
</dbReference>
<protein>
    <submittedName>
        <fullName evidence="9">Cilia- and flagella-associated protein 47</fullName>
    </submittedName>
</protein>
<evidence type="ECO:0000259" key="7">
    <source>
        <dbReference type="PROSITE" id="PS50021"/>
    </source>
</evidence>
<dbReference type="Pfam" id="PF26579">
    <property type="entry name" value="Ig_CFAP47"/>
    <property type="match status" value="1"/>
</dbReference>
<dbReference type="GO" id="GO:0005737">
    <property type="term" value="C:cytoplasm"/>
    <property type="evidence" value="ECO:0007669"/>
    <property type="project" value="UniProtKB-SubCell"/>
</dbReference>
<keyword evidence="9" id="KW-0282">Flagellum</keyword>
<evidence type="ECO:0000256" key="4">
    <source>
        <dbReference type="ARBA" id="ARBA00023069"/>
    </source>
</evidence>
<evidence type="ECO:0000256" key="6">
    <source>
        <dbReference type="SAM" id="MobiDB-lite"/>
    </source>
</evidence>
<dbReference type="RefSeq" id="XP_014376124.2">
    <property type="nucleotide sequence ID" value="XM_014520638.2"/>
</dbReference>
<dbReference type="PANTHER" id="PTHR45912:SF3">
    <property type="entry name" value="CILIA- AND FLAGELLA-ASSOCIATED PROTEIN 47"/>
    <property type="match status" value="1"/>
</dbReference>
<keyword evidence="5" id="KW-0966">Cell projection</keyword>
<evidence type="ECO:0000256" key="3">
    <source>
        <dbReference type="ARBA" id="ARBA00022490"/>
    </source>
</evidence>
<reference evidence="9" key="1">
    <citation type="submission" date="2025-08" db="UniProtKB">
        <authorList>
            <consortium name="RefSeq"/>
        </authorList>
    </citation>
    <scope>IDENTIFICATION</scope>
</reference>
<evidence type="ECO:0000313" key="9">
    <source>
        <dbReference type="RefSeq" id="XP_014376124.2"/>
    </source>
</evidence>
<dbReference type="InterPro" id="IPR053879">
    <property type="entry name" value="HYDIN_VesB_CFA65-like_Ig"/>
</dbReference>
<name>A0A1U8DEI8_ALLSI</name>
<accession>A0A1U8DEI8</accession>
<dbReference type="InterPro" id="IPR056343">
    <property type="entry name" value="CFAP47_dom"/>
</dbReference>
<feature type="domain" description="Calponin-homology (CH)" evidence="7">
    <location>
        <begin position="1728"/>
        <end position="1851"/>
    </location>
</feature>
<dbReference type="Gene3D" id="1.10.418.10">
    <property type="entry name" value="Calponin-like domain"/>
    <property type="match status" value="1"/>
</dbReference>
<dbReference type="GO" id="GO:0007288">
    <property type="term" value="P:sperm axoneme assembly"/>
    <property type="evidence" value="ECO:0007669"/>
    <property type="project" value="TreeGrafter"/>
</dbReference>
<evidence type="ECO:0000256" key="1">
    <source>
        <dbReference type="ARBA" id="ARBA00004138"/>
    </source>
</evidence>
<dbReference type="CTD" id="286464"/>
<dbReference type="InterPro" id="IPR036872">
    <property type="entry name" value="CH_dom_sf"/>
</dbReference>
<feature type="region of interest" description="Disordered" evidence="6">
    <location>
        <begin position="1455"/>
        <end position="1496"/>
    </location>
</feature>
<dbReference type="PROSITE" id="PS50021">
    <property type="entry name" value="CH"/>
    <property type="match status" value="1"/>
</dbReference>
<keyword evidence="4" id="KW-0969">Cilium</keyword>
<evidence type="ECO:0000313" key="8">
    <source>
        <dbReference type="Proteomes" id="UP000189705"/>
    </source>
</evidence>
<dbReference type="Gene3D" id="2.60.40.10">
    <property type="entry name" value="Immunoglobulins"/>
    <property type="match status" value="7"/>
</dbReference>
<organism evidence="8 9">
    <name type="scientific">Alligator sinensis</name>
    <name type="common">Chinese alligator</name>
    <dbReference type="NCBI Taxonomy" id="38654"/>
    <lineage>
        <taxon>Eukaryota</taxon>
        <taxon>Metazoa</taxon>
        <taxon>Chordata</taxon>
        <taxon>Craniata</taxon>
        <taxon>Vertebrata</taxon>
        <taxon>Euteleostomi</taxon>
        <taxon>Archelosauria</taxon>
        <taxon>Archosauria</taxon>
        <taxon>Crocodylia</taxon>
        <taxon>Alligatoridae</taxon>
        <taxon>Alligatorinae</taxon>
        <taxon>Alligator</taxon>
    </lineage>
</organism>
<evidence type="ECO:0000256" key="2">
    <source>
        <dbReference type="ARBA" id="ARBA00004496"/>
    </source>
</evidence>
<dbReference type="STRING" id="38654.A0A1U8DEI8"/>
<dbReference type="KEGG" id="asn:102374610"/>
<dbReference type="Pfam" id="PF22544">
    <property type="entry name" value="HYDIN_VesB_CFA65-like_Ig"/>
    <property type="match status" value="1"/>
</dbReference>
<dbReference type="Pfam" id="PF24529">
    <property type="entry name" value="CFAP47"/>
    <property type="match status" value="1"/>
</dbReference>
<dbReference type="eggNOG" id="ENOG502QQ4Q">
    <property type="taxonomic scope" value="Eukaryota"/>
</dbReference>
<dbReference type="PANTHER" id="PTHR45912">
    <property type="entry name" value="CILIA- AND FLAGELLA-ASSOCIATED PROTEIN 47"/>
    <property type="match status" value="1"/>
</dbReference>
<gene>
    <name evidence="9" type="primary">CFAP47</name>
</gene>
<dbReference type="GeneID" id="102374610"/>
<dbReference type="GO" id="GO:0005929">
    <property type="term" value="C:cilium"/>
    <property type="evidence" value="ECO:0007669"/>
    <property type="project" value="UniProtKB-SubCell"/>
</dbReference>
<dbReference type="Pfam" id="PF00307">
    <property type="entry name" value="CH"/>
    <property type="match status" value="1"/>
</dbReference>
<evidence type="ECO:0000256" key="5">
    <source>
        <dbReference type="ARBA" id="ARBA00023273"/>
    </source>
</evidence>
<proteinExistence type="predicted"/>
<sequence length="3187" mass="354617">MGECQQHEGALKATVISAYEETLEFSTRKHQDWFDENDQGIQQLIDLKHKFKLFVDNPNKSVASGLQLTATVEYHPDCEEDLLDRLLLLVEEDVIDIPLIGLIPRCFLEIEPKINFGTVIANSKIISKEISITNHGSSPGAFKITYSGSVPLNILPTSGVVEPKAVLLVKVDICTDIPRIIREEAIVELQDRGSTELRIEATVVEQILELLGASHGNILECINFGSVYFGSSKTEEVVLCNKSPETMNWVAVLEDDAVGGEMGTDIQKSTDAVLQDTNFLDRTRELDVCSLISCIPNQGTLQPYQKTVITLYFSPKQFKRDTGPMESPSRQDYALFLRFETLGSTDGFLQLLSGNDRSIRKRNLSHCVELALTGSGLPVILTFSPGPVINFMDCFMGENTQILCTLKNVSESLPVTYSFRKIAHFRIFPQKGKIKEKCDKDVMFSFSPTQVGTFKVKQVVDIIGLAIQQDNLQTLKKTSFHQINLNFTGVCKSKPKKIVFKINSGITPMISNATGYFIADEMGQYSDPAPVAMLKSAQTQIHTHTINRNCKSDALVAFPNDRSASIRPSERHKKYRTIFTKTERYHYVDPDFAYTDYEELEKQAHKEYYTDFIQSLRQHRLQKEVYRQYNILNNPINIGLKPGAGLKSPKISMTDLLKEKLKPETSPLNEDSLLTSRKLSAIESKSSPTEVCDGLNAVPASPQEKEDCNLTLTPKQLHQILVGPSTIDFGEVCVYSTSIKKIHIINNLPVHIWIQVEIASEELQQTSPLSHVVPPLSKTYIPVVYEPSTLGSFQKSVSYTINNKHMGHILVTAKSVPVALELSAKELILNPTPGFLAETGFRTTIRLYNRRNYFAEFTWTPVITDKGIAFSIRPAKGIVEAYKDLECEVVWHPGFCSPETGEFNLCVHQGNTLKLKCLAKLGPTSVQFMEQRISFHHAPLGLTTCKTAILQNTGYNHAYFQVLDSNPVPGMTIVPSQGIIPVGGRSDLKIYFTPNAVMKFDTRVEVAVRHTKALEFRIGGSVETPEVGINIESFNFDGVHVGSTHTIPFLLENKGVACARVEFDLSKYKDFKLNFNDQSVVDHYPQKPYSFSVELKGKSTLQCSISFTPKEVAAYDFSLPISINSSEVPPSQQSSEPTTPSGSVKHIIVPRPQMVTMAVPLCTVQATVLKPPLQFSTAELIFSLHSRNINLDTVDESQSTQLGLKNTSRQQLTWKLDLDSAGKAVEDGVFKFSLCTGVLVPRQKTSVTVSFCPPFPGIYTAEVAVFLNDSPYQYKLSLFGTVKSPKISFDPPILILMPVPLDMKTGTDVNIIPLDYPRQSALRVEIPELEPEGGNGINPLSVQFPQGQVIAVSSDGSNVGLTCHISFRSSKPLSFLGNIFFIDEDENRFSLQVAATAENCLLTAYPYLAFHRTDQQIILRSDHNGITHNSAETILHPCYDPGSVSHSTSSSSFGAITSSTYEDSPSELENAFENEREKNDEDASQSKGRENTFEQSLFPDGDRVESIFFQKVLTAVQNWFTLFGWSKGPNPISIPCSLRCDICKVQMTSSQEKGFKQNLGKDTKTIYDMLLHLSGQLLPGITTSQSLPSDPLERVVQLHWQHSTMLTFLKNQGACLPHVMPEFLLELDDYKKWIRLRIALELKVQRTELQKTNVKNSDPPNDKDLLVLDDRVFETMSKRVWMDVLLQVYKVLVLPRVSPLNISNLFGSETMPNMPRINTEPSSSNIYSSYERIVLTWMNKHYEKNRKIVWKNCQKGEVPPVRWIVNFDRDLLDGLVLAAQVAAYCPYLISTHFVNMYTNPETPEQCLHNCLILVSAFRVVSLDIDIQATDICDPNPIMMLMLCVYLYEILPQYLPKRTIEFTGTLHATLVKQVRLKNPSFKPLIYSATIVGRECADFSLPKGNTVVIAPKSQISINIEFISRFLRAAEAMLLLVSKAVSEIGGATITFSLKTKVNRIEPAGVFRCKSPCYELKKVSLTITNPFRTNGIFRVILVESTSYLSVPEQLYQASQVTQSETPSFESTVPNNKSDVVNEDALENQENNLRCSNQSNGLQEFFSPACTLVLEGRSSAVLDVYFLPFNLGKRYCTIILINELIGEFVYLVEGTGGVPLPSGLLPMDSPNVLCNSSTSEGGVNEGHSGVQPVLCLKCGLTDILEEKLKIPLINEARERALAIAAQQQMSALEYERRKVTGTLESSSVRVAVAALGLSKTERDELNRPLAYSQKLKSVDYSIEVNMPEYFEIPAKLSIPVLATSRVNFKVSSKEDHETVNMTDDSTTVELPIRFVPKYPGRYPCQILLQSSYDIRVYTIECVVNADSAEAELEFITSAYQTIIQDIPISNLSSQDWKLKAILEGHFFYGPPLIYVGPGETTQYSLMFKPISECITTGKLILQNETDGTEHIFSLKGIGKKPLALDHIVIDCQVRQNTQKVLMVPNFTKKKLTYKVTSNLPVIGGTPTLTVEPDDTAAYTLNVFPWKRGILQGVISFAAEVEEQQQPQHNNSLEETDGEQGLQKLSTETLQTVDAANTGGKTSCCQVWFSLEINSMPAAPERILEVKCTALNTTKIEIPITNPTDESLQLNVVLTDAALSGETALVLKPNETILYEMKYSPAVIGTSDGSVIFLSEAVGEFWYMLKLIVEEPLSTTLPEIACELGKWVRLYIPLPNPTYETLKLEIFNSNPGNFSIEADPSKPLIVAPQSTTEVPVQFCPSALGRAYHQASVTFMCPQLNKWVFHLLGVGLIPQPMEPASISTCVGRHSSIIIPFKNPTSEDILVDVLLTDHEQPIHRVSASVVRKSFSKESVFHLPLKQTQGILLSPKSTLDIPVLFMPDTMKLYEAVVVVHVVKENGENWLCEDLVELNKELKSVTLSENGEIYGIRWIYPINGIPEAPPQKLVPAVVRCQARQRVEERVEVLLTGVVPGTTSMPTARNATTTTNKSSSIQDEVQVTAGFSTTDEFLYEIQYKSNKVKSQLESSVAINLVQKDRDAESGIITLIFNIIFAPNKPMRNSATLMVQCTTGGIWKFPILLIATEPDVDDVINIEAAGLNKESLVGFRLTSQTRYPEPFMAYFLPGSDPEFVVLPQDGELLPLDTVGTPITVGFKPSMYSKKHKAILVIQTSSMQWTYEINGLPPQTKPPTTSVKVISTGGYIRSATVRQRNFLRENLKLITTGVSSPIKGAPLVLKTK</sequence>
<dbReference type="Proteomes" id="UP000189705">
    <property type="component" value="Unplaced"/>
</dbReference>
<keyword evidence="8" id="KW-1185">Reference proteome</keyword>
<dbReference type="InterPro" id="IPR013783">
    <property type="entry name" value="Ig-like_fold"/>
</dbReference>
<dbReference type="InParanoid" id="A0A1U8DEI8"/>